<sequence>MREIEIVQMYELIDKRKTDEINYLIRRNYKMEVEMSVSVIKSPPSIALHLQLPAESPSFLDDTIRSRNHPTAKANSLSPPSLRGRTSQHNFLWSFHTPRRTRHVLLAAPYRFLPPPPSRDRWRSTSPGVIDGV</sequence>
<comment type="caution">
    <text evidence="1">The sequence shown here is derived from an EMBL/GenBank/DDBJ whole genome shotgun (WGS) entry which is preliminary data.</text>
</comment>
<proteinExistence type="predicted"/>
<dbReference type="AlphaFoldDB" id="A0AAV4Y500"/>
<gene>
    <name evidence="1" type="ORF">CEXT_115211</name>
</gene>
<dbReference type="EMBL" id="BPLR01018758">
    <property type="protein sequence ID" value="GIZ02085.1"/>
    <property type="molecule type" value="Genomic_DNA"/>
</dbReference>
<name>A0AAV4Y500_CAEEX</name>
<protein>
    <submittedName>
        <fullName evidence="1">Uncharacterized protein</fullName>
    </submittedName>
</protein>
<accession>A0AAV4Y500</accession>
<organism evidence="1 2">
    <name type="scientific">Caerostris extrusa</name>
    <name type="common">Bark spider</name>
    <name type="synonym">Caerostris bankana</name>
    <dbReference type="NCBI Taxonomy" id="172846"/>
    <lineage>
        <taxon>Eukaryota</taxon>
        <taxon>Metazoa</taxon>
        <taxon>Ecdysozoa</taxon>
        <taxon>Arthropoda</taxon>
        <taxon>Chelicerata</taxon>
        <taxon>Arachnida</taxon>
        <taxon>Araneae</taxon>
        <taxon>Araneomorphae</taxon>
        <taxon>Entelegynae</taxon>
        <taxon>Araneoidea</taxon>
        <taxon>Araneidae</taxon>
        <taxon>Caerostris</taxon>
    </lineage>
</organism>
<evidence type="ECO:0000313" key="2">
    <source>
        <dbReference type="Proteomes" id="UP001054945"/>
    </source>
</evidence>
<evidence type="ECO:0000313" key="1">
    <source>
        <dbReference type="EMBL" id="GIZ02085.1"/>
    </source>
</evidence>
<dbReference type="Proteomes" id="UP001054945">
    <property type="component" value="Unassembled WGS sequence"/>
</dbReference>
<reference evidence="1 2" key="1">
    <citation type="submission" date="2021-06" db="EMBL/GenBank/DDBJ databases">
        <title>Caerostris extrusa draft genome.</title>
        <authorList>
            <person name="Kono N."/>
            <person name="Arakawa K."/>
        </authorList>
    </citation>
    <scope>NUCLEOTIDE SEQUENCE [LARGE SCALE GENOMIC DNA]</scope>
</reference>
<keyword evidence="2" id="KW-1185">Reference proteome</keyword>